<reference evidence="6" key="1">
    <citation type="submission" date="2021-01" db="EMBL/GenBank/DDBJ databases">
        <title>Whole genome shotgun sequence of Actinocatenispora rupis NBRC 107355.</title>
        <authorList>
            <person name="Komaki H."/>
            <person name="Tamura T."/>
        </authorList>
    </citation>
    <scope>NUCLEOTIDE SEQUENCE</scope>
    <source>
        <strain evidence="6">NBRC 107355</strain>
    </source>
</reference>
<dbReference type="AlphaFoldDB" id="A0A8J3J3R3"/>
<keyword evidence="2" id="KW-0058">Aromatic hydrocarbons catabolism</keyword>
<evidence type="ECO:0000256" key="1">
    <source>
        <dbReference type="ARBA" id="ARBA00010088"/>
    </source>
</evidence>
<feature type="active site" description="Proton acceptor" evidence="4">
    <location>
        <position position="397"/>
    </location>
</feature>
<dbReference type="InterPro" id="IPR016292">
    <property type="entry name" value="Epoxide_hydrolase"/>
</dbReference>
<protein>
    <recommendedName>
        <fullName evidence="5">Epoxide hydrolase N-terminal domain-containing protein</fullName>
    </recommendedName>
</protein>
<comment type="caution">
    <text evidence="6">The sequence shown here is derived from an EMBL/GenBank/DDBJ whole genome shotgun (WGS) entry which is preliminary data.</text>
</comment>
<evidence type="ECO:0000259" key="5">
    <source>
        <dbReference type="Pfam" id="PF06441"/>
    </source>
</evidence>
<keyword evidence="7" id="KW-1185">Reference proteome</keyword>
<organism evidence="6 7">
    <name type="scientific">Actinocatenispora rupis</name>
    <dbReference type="NCBI Taxonomy" id="519421"/>
    <lineage>
        <taxon>Bacteria</taxon>
        <taxon>Bacillati</taxon>
        <taxon>Actinomycetota</taxon>
        <taxon>Actinomycetes</taxon>
        <taxon>Micromonosporales</taxon>
        <taxon>Micromonosporaceae</taxon>
        <taxon>Actinocatenispora</taxon>
    </lineage>
</organism>
<accession>A0A8J3J3R3</accession>
<dbReference type="Gene3D" id="3.40.50.1820">
    <property type="entry name" value="alpha/beta hydrolase"/>
    <property type="match status" value="1"/>
</dbReference>
<dbReference type="SUPFAM" id="SSF53474">
    <property type="entry name" value="alpha/beta-Hydrolases"/>
    <property type="match status" value="1"/>
</dbReference>
<dbReference type="PIRSF" id="PIRSF001112">
    <property type="entry name" value="Epoxide_hydrolase"/>
    <property type="match status" value="1"/>
</dbReference>
<feature type="active site" description="Nucleophile" evidence="4">
    <location>
        <position position="216"/>
    </location>
</feature>
<comment type="similarity">
    <text evidence="1">Belongs to the peptidase S33 family.</text>
</comment>
<feature type="domain" description="Epoxide hydrolase N-terminal" evidence="5">
    <location>
        <begin position="32"/>
        <end position="147"/>
    </location>
</feature>
<evidence type="ECO:0000313" key="6">
    <source>
        <dbReference type="EMBL" id="GID11560.1"/>
    </source>
</evidence>
<sequence>MRDKITPLQVDSPQADIDDLAQQPTMANDSTITSFRIDVPQADLDDLQERLARTRWAEELPAGESAPAGPVPPGWEYGVPVGYVKQLVERWRTSYDWRAWEAKLNAYPQFTTEIDGQHIHFLHVLSPEPDATPLILTHGWPTTVVEWLDVIGPLTDPAAHGGDPADAFHLVIPSVPGFGFSGPTREPGWNRYRVARAWAELMRRLGYDRYGAVGNDGGSLISPEVGRVDPGHVCGVHVTQVFSFPSGDPAELAGLTEEERGKLAFAEWFTQNRGAYDKLQSTEPQNLAHALADSPAGLLGWHAQLLGASLDPEYVLTNVMIYWLTNTAASAARFYYEDAAAAPVQQKSNGRGTSVPEPTTVPLGLANFAWDFQSIRAFADRDHTNILSWNVFDRGGHFAAHDAPDLLVGDIRQFFAKVR</sequence>
<evidence type="ECO:0000256" key="2">
    <source>
        <dbReference type="ARBA" id="ARBA00022797"/>
    </source>
</evidence>
<feature type="active site" description="Proton donor" evidence="4">
    <location>
        <position position="335"/>
    </location>
</feature>
<dbReference type="InterPro" id="IPR029058">
    <property type="entry name" value="AB_hydrolase_fold"/>
</dbReference>
<dbReference type="GO" id="GO:0004301">
    <property type="term" value="F:epoxide hydrolase activity"/>
    <property type="evidence" value="ECO:0007669"/>
    <property type="project" value="TreeGrafter"/>
</dbReference>
<dbReference type="GO" id="GO:0097176">
    <property type="term" value="P:epoxide metabolic process"/>
    <property type="evidence" value="ECO:0007669"/>
    <property type="project" value="TreeGrafter"/>
</dbReference>
<evidence type="ECO:0000313" key="7">
    <source>
        <dbReference type="Proteomes" id="UP000612808"/>
    </source>
</evidence>
<evidence type="ECO:0000256" key="4">
    <source>
        <dbReference type="PIRSR" id="PIRSR001112-1"/>
    </source>
</evidence>
<dbReference type="PANTHER" id="PTHR21661">
    <property type="entry name" value="EPOXIDE HYDROLASE 1-RELATED"/>
    <property type="match status" value="1"/>
</dbReference>
<dbReference type="PRINTS" id="PR00412">
    <property type="entry name" value="EPOXHYDRLASE"/>
</dbReference>
<dbReference type="InterPro" id="IPR000639">
    <property type="entry name" value="Epox_hydrolase-like"/>
</dbReference>
<name>A0A8J3J3R3_9ACTN</name>
<gene>
    <name evidence="6" type="ORF">Aru02nite_24490</name>
</gene>
<dbReference type="EMBL" id="BOMB01000012">
    <property type="protein sequence ID" value="GID11560.1"/>
    <property type="molecule type" value="Genomic_DNA"/>
</dbReference>
<proteinExistence type="inferred from homology"/>
<keyword evidence="3" id="KW-0378">Hydrolase</keyword>
<dbReference type="Proteomes" id="UP000612808">
    <property type="component" value="Unassembled WGS sequence"/>
</dbReference>
<dbReference type="PANTHER" id="PTHR21661:SF35">
    <property type="entry name" value="EPOXIDE HYDROLASE"/>
    <property type="match status" value="1"/>
</dbReference>
<evidence type="ECO:0000256" key="3">
    <source>
        <dbReference type="ARBA" id="ARBA00022801"/>
    </source>
</evidence>
<dbReference type="Pfam" id="PF06441">
    <property type="entry name" value="EHN"/>
    <property type="match status" value="1"/>
</dbReference>
<dbReference type="InterPro" id="IPR010497">
    <property type="entry name" value="Epoxide_hydro_N"/>
</dbReference>